<comment type="caution">
    <text evidence="1">The sequence shown here is derived from an EMBL/GenBank/DDBJ whole genome shotgun (WGS) entry which is preliminary data.</text>
</comment>
<evidence type="ECO:0000313" key="1">
    <source>
        <dbReference type="EMBL" id="GJJ42016.1"/>
    </source>
</evidence>
<gene>
    <name evidence="1" type="ORF">CULCOIPH005_02050</name>
</gene>
<dbReference type="RefSeq" id="WP_224759409.1">
    <property type="nucleotide sequence ID" value="NZ_AP019662.1"/>
</dbReference>
<sequence length="83" mass="9233">MTPAPCQQFGFSREFINAVKTRREEAQVFKAFARDVDVEISGGLDQDGPELIDGVRVLWIVQGIAARDATVFRHVLKTGHCLC</sequence>
<reference evidence="1 2" key="1">
    <citation type="submission" date="2021-11" db="EMBL/GenBank/DDBJ databases">
        <title>Whole genome sequences of diphtheriae toxin producing Corynebacterium ulcerans isolates from cats in Osaka, Japan.</title>
        <authorList>
            <person name="Umeda K."/>
            <person name="Hirai Y."/>
        </authorList>
    </citation>
    <scope>NUCLEOTIDE SEQUENCE [LARGE SCALE GENOMIC DNA]</scope>
    <source>
        <strain evidence="1 2">12109B-1</strain>
    </source>
</reference>
<protein>
    <submittedName>
        <fullName evidence="1">Uncharacterized protein</fullName>
    </submittedName>
</protein>
<name>A0ABD0BHD9_CORUL</name>
<accession>A0ABD0BHD9</accession>
<dbReference type="EMBL" id="BQFK01000001">
    <property type="protein sequence ID" value="GJJ42016.1"/>
    <property type="molecule type" value="Genomic_DNA"/>
</dbReference>
<proteinExistence type="predicted"/>
<dbReference type="AlphaFoldDB" id="A0ABD0BHD9"/>
<dbReference type="Proteomes" id="UP001205910">
    <property type="component" value="Unassembled WGS sequence"/>
</dbReference>
<evidence type="ECO:0000313" key="2">
    <source>
        <dbReference type="Proteomes" id="UP001205910"/>
    </source>
</evidence>
<organism evidence="1 2">
    <name type="scientific">Corynebacterium ulcerans</name>
    <dbReference type="NCBI Taxonomy" id="65058"/>
    <lineage>
        <taxon>Bacteria</taxon>
        <taxon>Bacillati</taxon>
        <taxon>Actinomycetota</taxon>
        <taxon>Actinomycetes</taxon>
        <taxon>Mycobacteriales</taxon>
        <taxon>Corynebacteriaceae</taxon>
        <taxon>Corynebacterium</taxon>
    </lineage>
</organism>